<evidence type="ECO:0000313" key="3">
    <source>
        <dbReference type="Proteomes" id="UP000280455"/>
    </source>
</evidence>
<name>A0AAD0ZS21_9PSED</name>
<dbReference type="RefSeq" id="WP_124302079.1">
    <property type="nucleotide sequence ID" value="NZ_CP027750.1"/>
</dbReference>
<sequence>MTTAESTGFAHRLGWALGAAARLCLHDRNPTVRWVKRVIVLAIVLTLLANSFSWILSSLLSVGVLLLGLYAVSFVDIDVEHVINHQESSWDDDHRCHPNRGDYDHPDYHLYFKD</sequence>
<evidence type="ECO:0000256" key="1">
    <source>
        <dbReference type="SAM" id="Phobius"/>
    </source>
</evidence>
<gene>
    <name evidence="2" type="ORF">C4K07_4873</name>
</gene>
<feature type="transmembrane region" description="Helical" evidence="1">
    <location>
        <begin position="38"/>
        <end position="71"/>
    </location>
</feature>
<dbReference type="Proteomes" id="UP000280455">
    <property type="component" value="Chromosome"/>
</dbReference>
<dbReference type="EMBL" id="CP027750">
    <property type="protein sequence ID" value="AZE31636.1"/>
    <property type="molecule type" value="Genomic_DNA"/>
</dbReference>
<organism evidence="2 3">
    <name type="scientific">Pseudomonas chlororaphis subsp. aureofaciens</name>
    <dbReference type="NCBI Taxonomy" id="587851"/>
    <lineage>
        <taxon>Bacteria</taxon>
        <taxon>Pseudomonadati</taxon>
        <taxon>Pseudomonadota</taxon>
        <taxon>Gammaproteobacteria</taxon>
        <taxon>Pseudomonadales</taxon>
        <taxon>Pseudomonadaceae</taxon>
        <taxon>Pseudomonas</taxon>
    </lineage>
</organism>
<dbReference type="AlphaFoldDB" id="A0AAD0ZS21"/>
<keyword evidence="1" id="KW-0472">Membrane</keyword>
<proteinExistence type="predicted"/>
<keyword evidence="1" id="KW-0812">Transmembrane</keyword>
<protein>
    <submittedName>
        <fullName evidence="2">Nitrate/nitrite transporter</fullName>
    </submittedName>
</protein>
<accession>A0AAD0ZS21</accession>
<evidence type="ECO:0000313" key="2">
    <source>
        <dbReference type="EMBL" id="AZE31636.1"/>
    </source>
</evidence>
<reference evidence="2 3" key="1">
    <citation type="submission" date="2018-03" db="EMBL/GenBank/DDBJ databases">
        <title>Diversity of phytobeneficial traits revealed by whole-genome analysis of worldwide-isolated phenazine-producing Pseudomonas spp.</title>
        <authorList>
            <person name="Biessy A."/>
            <person name="Novinscak A."/>
            <person name="Blom J."/>
            <person name="Leger G."/>
            <person name="Thomashow L.S."/>
            <person name="Cazorla F.M."/>
            <person name="Josic D."/>
            <person name="Filion M."/>
        </authorList>
    </citation>
    <scope>NUCLEOTIDE SEQUENCE [LARGE SCALE GENOMIC DNA]</scope>
    <source>
        <strain evidence="2 3">ChPhzS24</strain>
    </source>
</reference>
<keyword evidence="1" id="KW-1133">Transmembrane helix</keyword>